<dbReference type="CDD" id="cd06581">
    <property type="entry name" value="TM_PBP1_LivM_like"/>
    <property type="match status" value="1"/>
</dbReference>
<dbReference type="Pfam" id="PF12399">
    <property type="entry name" value="BCA_ABC_TP_C"/>
    <property type="match status" value="1"/>
</dbReference>
<feature type="transmembrane region" description="Helical" evidence="10">
    <location>
        <begin position="109"/>
        <end position="130"/>
    </location>
</feature>
<dbReference type="RefSeq" id="WP_378475746.1">
    <property type="nucleotide sequence ID" value="NZ_JBHUIW010000001.1"/>
</dbReference>
<evidence type="ECO:0000256" key="1">
    <source>
        <dbReference type="ARBA" id="ARBA00004651"/>
    </source>
</evidence>
<dbReference type="InterPro" id="IPR003439">
    <property type="entry name" value="ABC_transporter-like_ATP-bd"/>
</dbReference>
<feature type="transmembrane region" description="Helical" evidence="10">
    <location>
        <begin position="82"/>
        <end position="102"/>
    </location>
</feature>
<feature type="transmembrane region" description="Helical" evidence="10">
    <location>
        <begin position="271"/>
        <end position="290"/>
    </location>
</feature>
<dbReference type="PANTHER" id="PTHR45772">
    <property type="entry name" value="CONSERVED COMPONENT OF ABC TRANSPORTER FOR NATURAL AMINO ACIDS-RELATED"/>
    <property type="match status" value="1"/>
</dbReference>
<dbReference type="InterPro" id="IPR043428">
    <property type="entry name" value="LivM-like"/>
</dbReference>
<dbReference type="Pfam" id="PF02653">
    <property type="entry name" value="BPD_transp_2"/>
    <property type="match status" value="1"/>
</dbReference>
<keyword evidence="6 12" id="KW-0067">ATP-binding</keyword>
<feature type="transmembrane region" description="Helical" evidence="10">
    <location>
        <begin position="150"/>
        <end position="169"/>
    </location>
</feature>
<evidence type="ECO:0000256" key="4">
    <source>
        <dbReference type="ARBA" id="ARBA00022692"/>
    </source>
</evidence>
<keyword evidence="4 10" id="KW-0812">Transmembrane</keyword>
<dbReference type="GO" id="GO:0005524">
    <property type="term" value="F:ATP binding"/>
    <property type="evidence" value="ECO:0007669"/>
    <property type="project" value="UniProtKB-KW"/>
</dbReference>
<keyword evidence="8 10" id="KW-0472">Membrane</keyword>
<keyword evidence="7 10" id="KW-1133">Transmembrane helix</keyword>
<feature type="transmembrane region" description="Helical" evidence="10">
    <location>
        <begin position="200"/>
        <end position="218"/>
    </location>
</feature>
<feature type="transmembrane region" description="Helical" evidence="10">
    <location>
        <begin position="238"/>
        <end position="264"/>
    </location>
</feature>
<accession>A0ABW5AD16</accession>
<dbReference type="InterPro" id="IPR032823">
    <property type="entry name" value="BCA_ABC_TP_C"/>
</dbReference>
<organism evidence="12 13">
    <name type="scientific">Rhodoplanes azumiensis</name>
    <dbReference type="NCBI Taxonomy" id="1897628"/>
    <lineage>
        <taxon>Bacteria</taxon>
        <taxon>Pseudomonadati</taxon>
        <taxon>Pseudomonadota</taxon>
        <taxon>Alphaproteobacteria</taxon>
        <taxon>Hyphomicrobiales</taxon>
        <taxon>Nitrobacteraceae</taxon>
        <taxon>Rhodoplanes</taxon>
    </lineage>
</organism>
<dbReference type="Pfam" id="PF00005">
    <property type="entry name" value="ABC_tran"/>
    <property type="match status" value="1"/>
</dbReference>
<evidence type="ECO:0000313" key="12">
    <source>
        <dbReference type="EMBL" id="MFD2180526.1"/>
    </source>
</evidence>
<dbReference type="PROSITE" id="PS50893">
    <property type="entry name" value="ABC_TRANSPORTER_2"/>
    <property type="match status" value="1"/>
</dbReference>
<proteinExistence type="predicted"/>
<keyword evidence="5" id="KW-0547">Nucleotide-binding</keyword>
<evidence type="ECO:0000256" key="5">
    <source>
        <dbReference type="ARBA" id="ARBA00022741"/>
    </source>
</evidence>
<dbReference type="InterPro" id="IPR051120">
    <property type="entry name" value="ABC_AA/LPS_Transport"/>
</dbReference>
<dbReference type="CDD" id="cd03219">
    <property type="entry name" value="ABC_Mj1267_LivG_branched"/>
    <property type="match status" value="1"/>
</dbReference>
<evidence type="ECO:0000256" key="8">
    <source>
        <dbReference type="ARBA" id="ARBA00023136"/>
    </source>
</evidence>
<sequence>MSRPLSYGPAVLVGGTLAALALVAIFGSDYHVALAVAVTSYIVLATAWALFSGPTGYVSLATVAFFGIGAYTVAVLGDALPWPVVLVVAAAIGLVVALVVGLSTLRLSGIYFVVFSFGLAELIRQLVTWYEVNIGRSVGRYVFLDVTQAGLFWQLFGLAVAVFLVGWLIGRSRLGLALRVIGEDETVARHCGIDTTRAKLMLFAVSSMFITVTGAVMAPRWTYIDPAIAFNPLISFQVVVMALLGGAGVLYGPLLGAVPLVLLFDLIGAHFPNHFSILLGLVFVVVVYGLPKGVAGLVGRATSMEHGAGSPSPRTRGEGGSPQSGETGEGAPPYPREAPSPDIRAERANVDLSPRAGRGDTRLGVSGEPLLVIEDLSKSFGGVRAVDGLSFAVARGSIVGLIGPNGSGKTTALNLISGALPPLGGEIRLDGDAITGLKPDRIVHRGVARTFQLVRVLGDLSCADNVTAAIAFREQPLWGDEARHQATALLGRVGLDGRDAEPAGNLTYIDSKRLELARALALDPKLLLLDEWLAGLNPTELQEGIALIASLKRDGLTIVMVEHVMDAIRSLCDRCVVMNTGKKIADGTTAEVLADPAVVRAYLGGADAED</sequence>
<feature type="transmembrane region" description="Helical" evidence="10">
    <location>
        <begin position="32"/>
        <end position="51"/>
    </location>
</feature>
<feature type="transmembrane region" description="Helical" evidence="10">
    <location>
        <begin position="7"/>
        <end position="26"/>
    </location>
</feature>
<comment type="subcellular location">
    <subcellularLocation>
        <location evidence="1">Cell membrane</location>
        <topology evidence="1">Multi-pass membrane protein</topology>
    </subcellularLocation>
</comment>
<evidence type="ECO:0000256" key="10">
    <source>
        <dbReference type="SAM" id="Phobius"/>
    </source>
</evidence>
<name>A0ABW5AD16_9BRAD</name>
<evidence type="ECO:0000256" key="7">
    <source>
        <dbReference type="ARBA" id="ARBA00022989"/>
    </source>
</evidence>
<reference evidence="13" key="1">
    <citation type="journal article" date="2019" name="Int. J. Syst. Evol. Microbiol.">
        <title>The Global Catalogue of Microorganisms (GCM) 10K type strain sequencing project: providing services to taxonomists for standard genome sequencing and annotation.</title>
        <authorList>
            <consortium name="The Broad Institute Genomics Platform"/>
            <consortium name="The Broad Institute Genome Sequencing Center for Infectious Disease"/>
            <person name="Wu L."/>
            <person name="Ma J."/>
        </authorList>
    </citation>
    <scope>NUCLEOTIDE SEQUENCE [LARGE SCALE GENOMIC DNA]</scope>
    <source>
        <strain evidence="13">CGMCC 1.6774</strain>
    </source>
</reference>
<dbReference type="PANTHER" id="PTHR45772:SF7">
    <property type="entry name" value="AMINO ACID ABC TRANSPORTER ATP-BINDING PROTEIN"/>
    <property type="match status" value="1"/>
</dbReference>
<dbReference type="EMBL" id="JBHUIW010000001">
    <property type="protein sequence ID" value="MFD2180526.1"/>
    <property type="molecule type" value="Genomic_DNA"/>
</dbReference>
<dbReference type="Proteomes" id="UP001597314">
    <property type="component" value="Unassembled WGS sequence"/>
</dbReference>
<evidence type="ECO:0000259" key="11">
    <source>
        <dbReference type="PROSITE" id="PS50893"/>
    </source>
</evidence>
<evidence type="ECO:0000313" key="13">
    <source>
        <dbReference type="Proteomes" id="UP001597314"/>
    </source>
</evidence>
<comment type="caution">
    <text evidence="12">The sequence shown here is derived from an EMBL/GenBank/DDBJ whole genome shotgun (WGS) entry which is preliminary data.</text>
</comment>
<evidence type="ECO:0000256" key="9">
    <source>
        <dbReference type="SAM" id="MobiDB-lite"/>
    </source>
</evidence>
<feature type="transmembrane region" description="Helical" evidence="10">
    <location>
        <begin position="58"/>
        <end position="76"/>
    </location>
</feature>
<protein>
    <submittedName>
        <fullName evidence="12">ATP-binding cassette domain-containing protein</fullName>
    </submittedName>
</protein>
<evidence type="ECO:0000256" key="3">
    <source>
        <dbReference type="ARBA" id="ARBA00022475"/>
    </source>
</evidence>
<feature type="region of interest" description="Disordered" evidence="9">
    <location>
        <begin position="304"/>
        <end position="361"/>
    </location>
</feature>
<feature type="domain" description="ABC transporter" evidence="11">
    <location>
        <begin position="371"/>
        <end position="605"/>
    </location>
</feature>
<dbReference type="InterPro" id="IPR027417">
    <property type="entry name" value="P-loop_NTPase"/>
</dbReference>
<evidence type="ECO:0000256" key="6">
    <source>
        <dbReference type="ARBA" id="ARBA00022840"/>
    </source>
</evidence>
<keyword evidence="3" id="KW-1003">Cell membrane</keyword>
<gene>
    <name evidence="12" type="ORF">ACFSOX_00020</name>
</gene>
<dbReference type="Gene3D" id="3.40.50.300">
    <property type="entry name" value="P-loop containing nucleotide triphosphate hydrolases"/>
    <property type="match status" value="1"/>
</dbReference>
<dbReference type="SUPFAM" id="SSF52540">
    <property type="entry name" value="P-loop containing nucleoside triphosphate hydrolases"/>
    <property type="match status" value="1"/>
</dbReference>
<dbReference type="SMART" id="SM00382">
    <property type="entry name" value="AAA"/>
    <property type="match status" value="1"/>
</dbReference>
<evidence type="ECO:0000256" key="2">
    <source>
        <dbReference type="ARBA" id="ARBA00022448"/>
    </source>
</evidence>
<keyword evidence="13" id="KW-1185">Reference proteome</keyword>
<keyword evidence="2" id="KW-0813">Transport</keyword>
<dbReference type="InterPro" id="IPR001851">
    <property type="entry name" value="ABC_transp_permease"/>
</dbReference>
<dbReference type="InterPro" id="IPR003593">
    <property type="entry name" value="AAA+_ATPase"/>
</dbReference>